<feature type="domain" description="Zinc-ribbon" evidence="2">
    <location>
        <begin position="100"/>
        <end position="120"/>
    </location>
</feature>
<dbReference type="Pfam" id="PF13240">
    <property type="entry name" value="Zn_Ribbon_1"/>
    <property type="match status" value="1"/>
</dbReference>
<name>A0ABS1T5V5_9CLOT</name>
<dbReference type="Proteomes" id="UP000632377">
    <property type="component" value="Unassembled WGS sequence"/>
</dbReference>
<evidence type="ECO:0000313" key="4">
    <source>
        <dbReference type="Proteomes" id="UP000632377"/>
    </source>
</evidence>
<proteinExistence type="predicted"/>
<comment type="caution">
    <text evidence="3">The sequence shown here is derived from an EMBL/GenBank/DDBJ whole genome shotgun (WGS) entry which is preliminary data.</text>
</comment>
<evidence type="ECO:0000256" key="1">
    <source>
        <dbReference type="SAM" id="Coils"/>
    </source>
</evidence>
<evidence type="ECO:0000313" key="3">
    <source>
        <dbReference type="EMBL" id="MBL4934719.1"/>
    </source>
</evidence>
<protein>
    <submittedName>
        <fullName evidence="3">Zinc-ribbon domain-containing protein</fullName>
    </submittedName>
</protein>
<dbReference type="EMBL" id="JAESWC010000001">
    <property type="protein sequence ID" value="MBL4934719.1"/>
    <property type="molecule type" value="Genomic_DNA"/>
</dbReference>
<keyword evidence="4" id="KW-1185">Reference proteome</keyword>
<sequence>MPLKDNLSKIGKYIEEGVSNVAYKSENLIEISKLNMAISSEEKMIEDIYIKIGQRIYKDFRENKITDKSLKDKCEEIAEIEKDINSIRKKLLKLKDKKACKKCGAEMDRNAEFCPKCGKEQKN</sequence>
<organism evidence="3 4">
    <name type="scientific">Clostridium rhizosphaerae</name>
    <dbReference type="NCBI Taxonomy" id="2803861"/>
    <lineage>
        <taxon>Bacteria</taxon>
        <taxon>Bacillati</taxon>
        <taxon>Bacillota</taxon>
        <taxon>Clostridia</taxon>
        <taxon>Eubacteriales</taxon>
        <taxon>Clostridiaceae</taxon>
        <taxon>Clostridium</taxon>
    </lineage>
</organism>
<dbReference type="RefSeq" id="WP_202747341.1">
    <property type="nucleotide sequence ID" value="NZ_JAESWC010000001.1"/>
</dbReference>
<accession>A0ABS1T5V5</accession>
<evidence type="ECO:0000259" key="2">
    <source>
        <dbReference type="Pfam" id="PF13240"/>
    </source>
</evidence>
<dbReference type="InterPro" id="IPR026870">
    <property type="entry name" value="Zinc_ribbon_dom"/>
</dbReference>
<keyword evidence="1" id="KW-0175">Coiled coil</keyword>
<gene>
    <name evidence="3" type="ORF">JK636_02985</name>
</gene>
<reference evidence="3 4" key="1">
    <citation type="submission" date="2021-01" db="EMBL/GenBank/DDBJ databases">
        <title>Genome public.</title>
        <authorList>
            <person name="Liu C."/>
            <person name="Sun Q."/>
        </authorList>
    </citation>
    <scope>NUCLEOTIDE SEQUENCE [LARGE SCALE GENOMIC DNA]</scope>
    <source>
        <strain evidence="3 4">YIM B02515</strain>
    </source>
</reference>
<feature type="coiled-coil region" evidence="1">
    <location>
        <begin position="70"/>
        <end position="97"/>
    </location>
</feature>